<dbReference type="GO" id="GO:0008270">
    <property type="term" value="F:zinc ion binding"/>
    <property type="evidence" value="ECO:0007669"/>
    <property type="project" value="UniProtKB-KW"/>
</dbReference>
<dbReference type="InterPro" id="IPR007527">
    <property type="entry name" value="Znf_SWIM"/>
</dbReference>
<dbReference type="EMBL" id="JAWZYT010000562">
    <property type="protein sequence ID" value="KAK4321699.1"/>
    <property type="molecule type" value="Genomic_DNA"/>
</dbReference>
<keyword evidence="1" id="KW-0862">Zinc</keyword>
<keyword evidence="3" id="KW-0732">Signal</keyword>
<dbReference type="Proteomes" id="UP001292094">
    <property type="component" value="Unassembled WGS sequence"/>
</dbReference>
<organism evidence="5 6">
    <name type="scientific">Petrolisthes manimaculis</name>
    <dbReference type="NCBI Taxonomy" id="1843537"/>
    <lineage>
        <taxon>Eukaryota</taxon>
        <taxon>Metazoa</taxon>
        <taxon>Ecdysozoa</taxon>
        <taxon>Arthropoda</taxon>
        <taxon>Crustacea</taxon>
        <taxon>Multicrustacea</taxon>
        <taxon>Malacostraca</taxon>
        <taxon>Eumalacostraca</taxon>
        <taxon>Eucarida</taxon>
        <taxon>Decapoda</taxon>
        <taxon>Pleocyemata</taxon>
        <taxon>Anomura</taxon>
        <taxon>Galatheoidea</taxon>
        <taxon>Porcellanidae</taxon>
        <taxon>Petrolisthes</taxon>
    </lineage>
</organism>
<evidence type="ECO:0000256" key="1">
    <source>
        <dbReference type="PROSITE-ProRule" id="PRU00325"/>
    </source>
</evidence>
<keyword evidence="6" id="KW-1185">Reference proteome</keyword>
<name>A0AAE1Q7I0_9EUCA</name>
<dbReference type="Pfam" id="PF04434">
    <property type="entry name" value="SWIM"/>
    <property type="match status" value="1"/>
</dbReference>
<reference evidence="5" key="1">
    <citation type="submission" date="2023-11" db="EMBL/GenBank/DDBJ databases">
        <title>Genome assemblies of two species of porcelain crab, Petrolisthes cinctipes and Petrolisthes manimaculis (Anomura: Porcellanidae).</title>
        <authorList>
            <person name="Angst P."/>
        </authorList>
    </citation>
    <scope>NUCLEOTIDE SEQUENCE</scope>
    <source>
        <strain evidence="5">PB745_02</strain>
        <tissue evidence="5">Gill</tissue>
    </source>
</reference>
<keyword evidence="1" id="KW-0863">Zinc-finger</keyword>
<comment type="caution">
    <text evidence="5">The sequence shown here is derived from an EMBL/GenBank/DDBJ whole genome shotgun (WGS) entry which is preliminary data.</text>
</comment>
<sequence length="352" mass="39725">MLSEHIMLFWLIIAVVVVAVTRTSADHINKYGRQVLLDLLPQMDTLPPTTQGTIRKLNELINDQDDLGNKISMKKNNRKRGRRGGVRAKLRRRGIKTPLPAVMFGNVQSVRNKMDELAANFKYLRDFRESGFISLTETWLQEKDLDETVNIDGFSLVRGDRKDTVKQRGGGVAVYINERWCKQVNVKERLCCNDLEYLVITCRLFYLPREFSNVLHSQSLSATPTNTWIIVAQDGDIMTANCDCKAGLGGTCSHVGAVLFHVDAAERAREQKTVTQDKAYWLLPKACKKVEYKPISEIDFTSSANRKRKFDAQLCDPTAQSSDTVVKRQSCESVKPPSSHGSRKDKISGRSV</sequence>
<dbReference type="PANTHER" id="PTHR47526">
    <property type="entry name" value="ATP-DEPENDENT DNA HELICASE"/>
    <property type="match status" value="1"/>
</dbReference>
<dbReference type="InterPro" id="IPR036691">
    <property type="entry name" value="Endo/exonu/phosph_ase_sf"/>
</dbReference>
<feature type="region of interest" description="Disordered" evidence="2">
    <location>
        <begin position="317"/>
        <end position="352"/>
    </location>
</feature>
<gene>
    <name evidence="5" type="ORF">Pmani_007496</name>
</gene>
<accession>A0AAE1Q7I0</accession>
<dbReference type="PANTHER" id="PTHR47526:SF4">
    <property type="entry name" value="SWIM-TYPE DOMAIN-CONTAINING PROTEIN"/>
    <property type="match status" value="1"/>
</dbReference>
<evidence type="ECO:0000313" key="6">
    <source>
        <dbReference type="Proteomes" id="UP001292094"/>
    </source>
</evidence>
<evidence type="ECO:0000259" key="4">
    <source>
        <dbReference type="PROSITE" id="PS50966"/>
    </source>
</evidence>
<feature type="signal peptide" evidence="3">
    <location>
        <begin position="1"/>
        <end position="25"/>
    </location>
</feature>
<evidence type="ECO:0000256" key="3">
    <source>
        <dbReference type="SAM" id="SignalP"/>
    </source>
</evidence>
<dbReference type="PROSITE" id="PS50966">
    <property type="entry name" value="ZF_SWIM"/>
    <property type="match status" value="1"/>
</dbReference>
<dbReference type="AlphaFoldDB" id="A0AAE1Q7I0"/>
<dbReference type="Gene3D" id="3.60.10.10">
    <property type="entry name" value="Endonuclease/exonuclease/phosphatase"/>
    <property type="match status" value="1"/>
</dbReference>
<feature type="chain" id="PRO_5042121432" description="SWIM-type domain-containing protein" evidence="3">
    <location>
        <begin position="26"/>
        <end position="352"/>
    </location>
</feature>
<feature type="compositionally biased region" description="Basic and acidic residues" evidence="2">
    <location>
        <begin position="342"/>
        <end position="352"/>
    </location>
</feature>
<keyword evidence="1" id="KW-0479">Metal-binding</keyword>
<feature type="domain" description="SWIM-type" evidence="4">
    <location>
        <begin position="227"/>
        <end position="263"/>
    </location>
</feature>
<evidence type="ECO:0000313" key="5">
    <source>
        <dbReference type="EMBL" id="KAK4321699.1"/>
    </source>
</evidence>
<proteinExistence type="predicted"/>
<evidence type="ECO:0000256" key="2">
    <source>
        <dbReference type="SAM" id="MobiDB-lite"/>
    </source>
</evidence>
<protein>
    <recommendedName>
        <fullName evidence="4">SWIM-type domain-containing protein</fullName>
    </recommendedName>
</protein>